<dbReference type="SUPFAM" id="SSF56317">
    <property type="entry name" value="Carbon-nitrogen hydrolase"/>
    <property type="match status" value="1"/>
</dbReference>
<dbReference type="InterPro" id="IPR003010">
    <property type="entry name" value="C-N_Hydrolase"/>
</dbReference>
<dbReference type="GO" id="GO:0016787">
    <property type="term" value="F:hydrolase activity"/>
    <property type="evidence" value="ECO:0007669"/>
    <property type="project" value="UniProtKB-KW"/>
</dbReference>
<evidence type="ECO:0000256" key="4">
    <source>
        <dbReference type="SAM" id="SignalP"/>
    </source>
</evidence>
<accession>A0A6P7SIB4</accession>
<name>A0A6P7SIB4_9MOLL</name>
<dbReference type="KEGG" id="osn:115213146"/>
<keyword evidence="2" id="KW-0378">Hydrolase</keyword>
<dbReference type="PROSITE" id="PS50263">
    <property type="entry name" value="CN_HYDROLASE"/>
    <property type="match status" value="1"/>
</dbReference>
<evidence type="ECO:0000256" key="3">
    <source>
        <dbReference type="SAM" id="Phobius"/>
    </source>
</evidence>
<evidence type="ECO:0000256" key="1">
    <source>
        <dbReference type="ARBA" id="ARBA00008225"/>
    </source>
</evidence>
<dbReference type="Gene3D" id="3.60.110.10">
    <property type="entry name" value="Carbon-nitrogen hydrolase"/>
    <property type="match status" value="1"/>
</dbReference>
<dbReference type="PANTHER" id="PTHR10609:SF27">
    <property type="entry name" value="CN HYDROLASE DOMAIN-CONTAINING PROTEIN-RELATED"/>
    <property type="match status" value="1"/>
</dbReference>
<comment type="similarity">
    <text evidence="1">Belongs to the carbon-nitrogen hydrolase superfamily. BTD/VNN family.</text>
</comment>
<feature type="transmembrane region" description="Helical" evidence="3">
    <location>
        <begin position="493"/>
        <end position="516"/>
    </location>
</feature>
<reference evidence="7" key="1">
    <citation type="submission" date="2025-08" db="UniProtKB">
        <authorList>
            <consortium name="RefSeq"/>
        </authorList>
    </citation>
    <scope>IDENTIFICATION</scope>
</reference>
<sequence>MNFMYIIIFFVQPPMFLSAEKTFKAAVFEPTISSRTPMGNVSRDDAISQMKDVLKGYADVATKASKEGVNILVFPENGLIAHLRNYSRTDIENFLDIIPQPNKVKPWIPCDKPDLYPRTEIQETISCIAKENNIYLVVNVGDMQLCNHMEDSSCPSDGHYQHNTNVVYSSEGALVSKYHKKHLSDEPYYNAPKAAEYAVFDTPFGRFASIVSYDILFNDTLNNLIEKHQVSNILFPNLWLHVPPFFLSSLFHNSIAKAFKINLISANVKIAMFPDIVSGGSGIYTPDESLYRYKPFNSIPSDGYIQLQIKNIEESERKFLWPLKRKVPTSDNSVVKTALMTNVFPVSAVILQNDSGIVSVCNYKVCCSLEYEFMSNRTLKFKINYILAISNKKDVDLTNPEGKEMQSCLLCPIYDEKISCLMTLPADIPKGDVSFRKLKMTAHNFNTPYLFPHIATFNSKSYDINTSWKHDRGEIENTKPIEKVFTAIIFGRLYPIASSAPFTVFPITSVILLNLISKELLV</sequence>
<feature type="domain" description="CN hydrolase" evidence="5">
    <location>
        <begin position="28"/>
        <end position="311"/>
    </location>
</feature>
<evidence type="ECO:0000313" key="7">
    <source>
        <dbReference type="RefSeq" id="XP_029637940.1"/>
    </source>
</evidence>
<keyword evidence="3" id="KW-1133">Transmembrane helix</keyword>
<evidence type="ECO:0000313" key="6">
    <source>
        <dbReference type="Proteomes" id="UP000515154"/>
    </source>
</evidence>
<evidence type="ECO:0000259" key="5">
    <source>
        <dbReference type="PROSITE" id="PS50263"/>
    </source>
</evidence>
<feature type="signal peptide" evidence="4">
    <location>
        <begin position="1"/>
        <end position="19"/>
    </location>
</feature>
<dbReference type="Proteomes" id="UP000515154">
    <property type="component" value="Linkage group LG6"/>
</dbReference>
<keyword evidence="6" id="KW-1185">Reference proteome</keyword>
<dbReference type="Pfam" id="PF00795">
    <property type="entry name" value="CN_hydrolase"/>
    <property type="match status" value="1"/>
</dbReference>
<organism evidence="6 7">
    <name type="scientific">Octopus sinensis</name>
    <name type="common">East Asian common octopus</name>
    <dbReference type="NCBI Taxonomy" id="2607531"/>
    <lineage>
        <taxon>Eukaryota</taxon>
        <taxon>Metazoa</taxon>
        <taxon>Spiralia</taxon>
        <taxon>Lophotrochozoa</taxon>
        <taxon>Mollusca</taxon>
        <taxon>Cephalopoda</taxon>
        <taxon>Coleoidea</taxon>
        <taxon>Octopodiformes</taxon>
        <taxon>Octopoda</taxon>
        <taxon>Incirrata</taxon>
        <taxon>Octopodidae</taxon>
        <taxon>Octopus</taxon>
    </lineage>
</organism>
<dbReference type="RefSeq" id="XP_029637940.1">
    <property type="nucleotide sequence ID" value="XM_029782080.2"/>
</dbReference>
<protein>
    <submittedName>
        <fullName evidence="7">Pantetheinase-like</fullName>
    </submittedName>
</protein>
<dbReference type="PANTHER" id="PTHR10609">
    <property type="entry name" value="BIOTINIDASE-RELATED"/>
    <property type="match status" value="1"/>
</dbReference>
<keyword evidence="3" id="KW-0812">Transmembrane</keyword>
<proteinExistence type="inferred from homology"/>
<keyword evidence="3" id="KW-0472">Membrane</keyword>
<keyword evidence="4" id="KW-0732">Signal</keyword>
<dbReference type="InterPro" id="IPR043957">
    <property type="entry name" value="Vanin_C"/>
</dbReference>
<feature type="chain" id="PRO_5027894454" evidence="4">
    <location>
        <begin position="20"/>
        <end position="522"/>
    </location>
</feature>
<dbReference type="Pfam" id="PF19018">
    <property type="entry name" value="Vanin_C"/>
    <property type="match status" value="1"/>
</dbReference>
<gene>
    <name evidence="7" type="primary">LOC115213146</name>
</gene>
<evidence type="ECO:0000256" key="2">
    <source>
        <dbReference type="ARBA" id="ARBA00022801"/>
    </source>
</evidence>
<dbReference type="InterPro" id="IPR036526">
    <property type="entry name" value="C-N_Hydrolase_sf"/>
</dbReference>
<dbReference type="AlphaFoldDB" id="A0A6P7SIB4"/>
<dbReference type="InterPro" id="IPR040154">
    <property type="entry name" value="Biotinidase/VNN"/>
</dbReference>